<proteinExistence type="predicted"/>
<dbReference type="Pfam" id="PF12685">
    <property type="entry name" value="SpoIIIAH"/>
    <property type="match status" value="1"/>
</dbReference>
<evidence type="ECO:0000313" key="3">
    <source>
        <dbReference type="EMBL" id="ACR72090.1"/>
    </source>
</evidence>
<reference evidence="3 4" key="1">
    <citation type="journal article" date="2009" name="Proc. Natl. Acad. Sci. U.S.A.">
        <title>Characterizing a model human gut microbiota composed of members of its two dominant bacterial phyla.</title>
        <authorList>
            <person name="Mahowald M.A."/>
            <person name="Rey F.E."/>
            <person name="Seedorf H."/>
            <person name="Turnbaugh P.J."/>
            <person name="Fulton R.S."/>
            <person name="Wollam A."/>
            <person name="Shah N."/>
            <person name="Wang C."/>
            <person name="Magrini V."/>
            <person name="Wilson R.K."/>
            <person name="Cantarel B.L."/>
            <person name="Coutinho P.M."/>
            <person name="Henrissat B."/>
            <person name="Crock L.W."/>
            <person name="Russell A."/>
            <person name="Verberkmoes N.C."/>
            <person name="Hettich R.L."/>
            <person name="Gordon J.I."/>
        </authorList>
    </citation>
    <scope>NUCLEOTIDE SEQUENCE [LARGE SCALE GENOMIC DNA]</scope>
    <source>
        <strain evidence="4">ATCC 27750 / DSM 3376 / VPI C15-48 / C15-B4</strain>
    </source>
</reference>
<dbReference type="EMBL" id="CP001104">
    <property type="protein sequence ID" value="ACR72090.1"/>
    <property type="molecule type" value="Genomic_DNA"/>
</dbReference>
<name>C4Z0H7_LACE2</name>
<dbReference type="STRING" id="515620.EUBELI_01090"/>
<dbReference type="HOGENOM" id="CLU_086909_0_0_9"/>
<gene>
    <name evidence="3" type="ordered locus">EUBELI_01090</name>
</gene>
<organism evidence="3 4">
    <name type="scientific">Lachnospira eligens (strain ATCC 27750 / DSM 3376 / VPI C15-48 / C15-B4)</name>
    <name type="common">Eubacterium eligens</name>
    <dbReference type="NCBI Taxonomy" id="515620"/>
    <lineage>
        <taxon>Bacteria</taxon>
        <taxon>Bacillati</taxon>
        <taxon>Bacillota</taxon>
        <taxon>Clostridia</taxon>
        <taxon>Lachnospirales</taxon>
        <taxon>Lachnospiraceae</taxon>
        <taxon>Lachnospira</taxon>
    </lineage>
</organism>
<keyword evidence="1" id="KW-0175">Coiled coil</keyword>
<evidence type="ECO:0000256" key="1">
    <source>
        <dbReference type="SAM" id="Coils"/>
    </source>
</evidence>
<evidence type="ECO:0000313" key="4">
    <source>
        <dbReference type="Proteomes" id="UP000001476"/>
    </source>
</evidence>
<feature type="transmembrane region" description="Helical" evidence="2">
    <location>
        <begin position="12"/>
        <end position="30"/>
    </location>
</feature>
<keyword evidence="2" id="KW-0812">Transmembrane</keyword>
<keyword evidence="4" id="KW-1185">Reference proteome</keyword>
<protein>
    <recommendedName>
        <fullName evidence="5">SpoIIIAH-like family protein</fullName>
    </recommendedName>
</protein>
<accession>C4Z0H7</accession>
<dbReference type="Gene3D" id="1.10.287.4300">
    <property type="entry name" value="Stage III sporulation protein AH-like"/>
    <property type="match status" value="1"/>
</dbReference>
<keyword evidence="2" id="KW-0472">Membrane</keyword>
<evidence type="ECO:0000256" key="2">
    <source>
        <dbReference type="SAM" id="Phobius"/>
    </source>
</evidence>
<sequence>MEAVLKRVKKNHIIITALAIMIAAAGYINYAGDLDNIIKVKDKEKAAAVVADNVSTDSNEAEAADTDFTDEPGTVILTSAGVKSEAVAAAKLNREQVRASSIENLKSIADDAGIAEDAKKAAVEQLAKLENNADKETAIELLLSAKGFDSSVVTVSDTNVDAVINVSELSDTDKAQIEDIIKRKTGFAADKITINICNN</sequence>
<dbReference type="eggNOG" id="ENOG5032YS3">
    <property type="taxonomic scope" value="Bacteria"/>
</dbReference>
<dbReference type="AlphaFoldDB" id="C4Z0H7"/>
<dbReference type="InterPro" id="IPR024232">
    <property type="entry name" value="SpoIIIAH"/>
</dbReference>
<dbReference type="KEGG" id="eel:EUBELI_01090"/>
<feature type="coiled-coil region" evidence="1">
    <location>
        <begin position="112"/>
        <end position="139"/>
    </location>
</feature>
<evidence type="ECO:0008006" key="5">
    <source>
        <dbReference type="Google" id="ProtNLM"/>
    </source>
</evidence>
<dbReference type="InterPro" id="IPR038503">
    <property type="entry name" value="SpoIIIAH_sf"/>
</dbReference>
<keyword evidence="2" id="KW-1133">Transmembrane helix</keyword>
<dbReference type="Proteomes" id="UP000001476">
    <property type="component" value="Chromosome"/>
</dbReference>